<name>A0A3P8B681_HAEPC</name>
<evidence type="ECO:0000313" key="1">
    <source>
        <dbReference type="EMBL" id="VDO67342.1"/>
    </source>
</evidence>
<accession>A0A3P8B681</accession>
<gene>
    <name evidence="1" type="ORF">HPLM_LOCUS17859</name>
</gene>
<keyword evidence="2" id="KW-1185">Reference proteome</keyword>
<sequence length="35" mass="4667">MRISLHSHRAWYRIKRFAPWRHYNWTWSKRKERLL</sequence>
<dbReference type="Proteomes" id="UP000268014">
    <property type="component" value="Unassembled WGS sequence"/>
</dbReference>
<reference evidence="1 2" key="1">
    <citation type="submission" date="2018-11" db="EMBL/GenBank/DDBJ databases">
        <authorList>
            <consortium name="Pathogen Informatics"/>
        </authorList>
    </citation>
    <scope>NUCLEOTIDE SEQUENCE [LARGE SCALE GENOMIC DNA]</scope>
    <source>
        <strain evidence="1 2">MHpl1</strain>
    </source>
</reference>
<protein>
    <submittedName>
        <fullName evidence="1">Uncharacterized protein</fullName>
    </submittedName>
</protein>
<evidence type="ECO:0000313" key="2">
    <source>
        <dbReference type="Proteomes" id="UP000268014"/>
    </source>
</evidence>
<dbReference type="EMBL" id="UZAF01020190">
    <property type="protein sequence ID" value="VDO67342.1"/>
    <property type="molecule type" value="Genomic_DNA"/>
</dbReference>
<dbReference type="AlphaFoldDB" id="A0A3P8B681"/>
<proteinExistence type="predicted"/>
<organism evidence="1 2">
    <name type="scientific">Haemonchus placei</name>
    <name type="common">Barber's pole worm</name>
    <dbReference type="NCBI Taxonomy" id="6290"/>
    <lineage>
        <taxon>Eukaryota</taxon>
        <taxon>Metazoa</taxon>
        <taxon>Ecdysozoa</taxon>
        <taxon>Nematoda</taxon>
        <taxon>Chromadorea</taxon>
        <taxon>Rhabditida</taxon>
        <taxon>Rhabditina</taxon>
        <taxon>Rhabditomorpha</taxon>
        <taxon>Strongyloidea</taxon>
        <taxon>Trichostrongylidae</taxon>
        <taxon>Haemonchus</taxon>
    </lineage>
</organism>